<keyword evidence="2" id="KW-0732">Signal</keyword>
<dbReference type="OrthoDB" id="3696889at2"/>
<feature type="region of interest" description="Disordered" evidence="1">
    <location>
        <begin position="41"/>
        <end position="80"/>
    </location>
</feature>
<reference evidence="3 4" key="1">
    <citation type="submission" date="2018-03" db="EMBL/GenBank/DDBJ databases">
        <title>Genomic Encyclopedia of Archaeal and Bacterial Type Strains, Phase II (KMG-II): from individual species to whole genera.</title>
        <authorList>
            <person name="Goeker M."/>
        </authorList>
    </citation>
    <scope>NUCLEOTIDE SEQUENCE [LARGE SCALE GENOMIC DNA]</scope>
    <source>
        <strain evidence="3 4">DSM 44720</strain>
    </source>
</reference>
<gene>
    <name evidence="3" type="ORF">CLV43_12459</name>
</gene>
<name>A0A2T0SA71_9PSEU</name>
<feature type="signal peptide" evidence="2">
    <location>
        <begin position="1"/>
        <end position="27"/>
    </location>
</feature>
<proteinExistence type="predicted"/>
<evidence type="ECO:0000313" key="3">
    <source>
        <dbReference type="EMBL" id="PRY30327.1"/>
    </source>
</evidence>
<dbReference type="AlphaFoldDB" id="A0A2T0SA71"/>
<keyword evidence="4" id="KW-1185">Reference proteome</keyword>
<feature type="chain" id="PRO_5015681027" evidence="2">
    <location>
        <begin position="28"/>
        <end position="206"/>
    </location>
</feature>
<evidence type="ECO:0000256" key="2">
    <source>
        <dbReference type="SAM" id="SignalP"/>
    </source>
</evidence>
<dbReference type="RefSeq" id="WP_106196765.1">
    <property type="nucleotide sequence ID" value="NZ_PVTF01000024.1"/>
</dbReference>
<comment type="caution">
    <text evidence="3">The sequence shown here is derived from an EMBL/GenBank/DDBJ whole genome shotgun (WGS) entry which is preliminary data.</text>
</comment>
<organism evidence="3 4">
    <name type="scientific">Umezawaea tangerina</name>
    <dbReference type="NCBI Taxonomy" id="84725"/>
    <lineage>
        <taxon>Bacteria</taxon>
        <taxon>Bacillati</taxon>
        <taxon>Actinomycetota</taxon>
        <taxon>Actinomycetes</taxon>
        <taxon>Pseudonocardiales</taxon>
        <taxon>Pseudonocardiaceae</taxon>
        <taxon>Umezawaea</taxon>
    </lineage>
</organism>
<feature type="compositionally biased region" description="Low complexity" evidence="1">
    <location>
        <begin position="43"/>
        <end position="80"/>
    </location>
</feature>
<accession>A0A2T0SA71</accession>
<dbReference type="Proteomes" id="UP000239494">
    <property type="component" value="Unassembled WGS sequence"/>
</dbReference>
<evidence type="ECO:0000313" key="4">
    <source>
        <dbReference type="Proteomes" id="UP000239494"/>
    </source>
</evidence>
<protein>
    <submittedName>
        <fullName evidence="3">Uncharacterized protein</fullName>
    </submittedName>
</protein>
<dbReference type="EMBL" id="PVTF01000024">
    <property type="protein sequence ID" value="PRY30327.1"/>
    <property type="molecule type" value="Genomic_DNA"/>
</dbReference>
<dbReference type="PROSITE" id="PS51257">
    <property type="entry name" value="PROKAR_LIPOPROTEIN"/>
    <property type="match status" value="1"/>
</dbReference>
<sequence>MHMRRVPALAAALTVALTLGLGGCAQKINGTAVIAADAGPVETTSTTKPSTTGKAPTSASKPTAASTGSTGTTGKPTGKIKITTKKKTSGYENCDLLTPAEVGAAVGAKPSPTKGCVQTTSDPFAVVLMMVTLAEYEGQAKEIEVAGNTAYEIKDGEDCSVMVMLTDDPDEITPAFLASVTPVDQIDTCGIALKLATAGFNKIPNA</sequence>
<evidence type="ECO:0000256" key="1">
    <source>
        <dbReference type="SAM" id="MobiDB-lite"/>
    </source>
</evidence>